<name>A0ACC0AK10_CATRO</name>
<gene>
    <name evidence="1" type="ORF">M9H77_20095</name>
</gene>
<reference evidence="2" key="1">
    <citation type="journal article" date="2023" name="Nat. Plants">
        <title>Single-cell RNA sequencing provides a high-resolution roadmap for understanding the multicellular compartmentation of specialized metabolism.</title>
        <authorList>
            <person name="Sun S."/>
            <person name="Shen X."/>
            <person name="Li Y."/>
            <person name="Li Y."/>
            <person name="Wang S."/>
            <person name="Li R."/>
            <person name="Zhang H."/>
            <person name="Shen G."/>
            <person name="Guo B."/>
            <person name="Wei J."/>
            <person name="Xu J."/>
            <person name="St-Pierre B."/>
            <person name="Chen S."/>
            <person name="Sun C."/>
        </authorList>
    </citation>
    <scope>NUCLEOTIDE SEQUENCE [LARGE SCALE GENOMIC DNA]</scope>
</reference>
<evidence type="ECO:0000313" key="2">
    <source>
        <dbReference type="Proteomes" id="UP001060085"/>
    </source>
</evidence>
<protein>
    <submittedName>
        <fullName evidence="1">Uncharacterized protein</fullName>
    </submittedName>
</protein>
<keyword evidence="2" id="KW-1185">Reference proteome</keyword>
<dbReference type="Proteomes" id="UP001060085">
    <property type="component" value="Linkage Group LG05"/>
</dbReference>
<sequence>MEEKPRKTSRGRQKIEMAKIKNNMSLQVTFSKRYKNLYKKANELGVLTGAEVAIVGFSPKNKPFSFGCPNLSSVLNKYENLEPLSESSNPTKKDDDFGVKSSLQRMNEEIMSLEDKLKEARKHGQVMDARIKQREKQWWEAPVEDLTLEQLDQFKMMLLDLKKDVLKAKASAKRVFNDSNDYKPIMDIEVPQSSSIDEPDLHVVTSYLLDEAKFLDLCFGYKIYE</sequence>
<dbReference type="EMBL" id="CM044705">
    <property type="protein sequence ID" value="KAI5660772.1"/>
    <property type="molecule type" value="Genomic_DNA"/>
</dbReference>
<accession>A0ACC0AK10</accession>
<organism evidence="1 2">
    <name type="scientific">Catharanthus roseus</name>
    <name type="common">Madagascar periwinkle</name>
    <name type="synonym">Vinca rosea</name>
    <dbReference type="NCBI Taxonomy" id="4058"/>
    <lineage>
        <taxon>Eukaryota</taxon>
        <taxon>Viridiplantae</taxon>
        <taxon>Streptophyta</taxon>
        <taxon>Embryophyta</taxon>
        <taxon>Tracheophyta</taxon>
        <taxon>Spermatophyta</taxon>
        <taxon>Magnoliopsida</taxon>
        <taxon>eudicotyledons</taxon>
        <taxon>Gunneridae</taxon>
        <taxon>Pentapetalae</taxon>
        <taxon>asterids</taxon>
        <taxon>lamiids</taxon>
        <taxon>Gentianales</taxon>
        <taxon>Apocynaceae</taxon>
        <taxon>Rauvolfioideae</taxon>
        <taxon>Vinceae</taxon>
        <taxon>Catharanthinae</taxon>
        <taxon>Catharanthus</taxon>
    </lineage>
</organism>
<proteinExistence type="predicted"/>
<evidence type="ECO:0000313" key="1">
    <source>
        <dbReference type="EMBL" id="KAI5660772.1"/>
    </source>
</evidence>
<comment type="caution">
    <text evidence="1">The sequence shown here is derived from an EMBL/GenBank/DDBJ whole genome shotgun (WGS) entry which is preliminary data.</text>
</comment>